<name>A0A5C6TWH2_9SPHN</name>
<dbReference type="AlphaFoldDB" id="A0A5C6TWH2"/>
<evidence type="ECO:0000259" key="4">
    <source>
        <dbReference type="PROSITE" id="PS51462"/>
    </source>
</evidence>
<comment type="cofactor">
    <cofactor evidence="1">
        <name>Mg(2+)</name>
        <dbReference type="ChEBI" id="CHEBI:18420"/>
    </cofactor>
</comment>
<protein>
    <submittedName>
        <fullName evidence="5">NUDIX domain-containing protein</fullName>
    </submittedName>
</protein>
<evidence type="ECO:0000256" key="3">
    <source>
        <dbReference type="RuleBase" id="RU003476"/>
    </source>
</evidence>
<dbReference type="PANTHER" id="PTHR21340:SF7">
    <property type="entry name" value="NUDIX HYDROLASE DOMAIN-CONTAINING PROTEIN"/>
    <property type="match status" value="1"/>
</dbReference>
<reference evidence="5 6" key="1">
    <citation type="journal article" date="2015" name="J. Microbiol.">
        <title>Sphingosinicella ginsenosidimutans sp. nov., with ginsenoside converting activity.</title>
        <authorList>
            <person name="Kim J.K."/>
            <person name="Kang M.S."/>
            <person name="Park S.C."/>
            <person name="Kim K.M."/>
            <person name="Choi K."/>
            <person name="Yoon M.H."/>
            <person name="Im W.T."/>
        </authorList>
    </citation>
    <scope>NUCLEOTIDE SEQUENCE [LARGE SCALE GENOMIC DNA]</scope>
    <source>
        <strain evidence="5 6">BS-11</strain>
    </source>
</reference>
<evidence type="ECO:0000313" key="5">
    <source>
        <dbReference type="EMBL" id="TXC64520.1"/>
    </source>
</evidence>
<organism evidence="5 6">
    <name type="scientific">Allosphingosinicella ginsenosidimutans</name>
    <dbReference type="NCBI Taxonomy" id="1176539"/>
    <lineage>
        <taxon>Bacteria</taxon>
        <taxon>Pseudomonadati</taxon>
        <taxon>Pseudomonadota</taxon>
        <taxon>Alphaproteobacteria</taxon>
        <taxon>Sphingomonadales</taxon>
        <taxon>Sphingomonadaceae</taxon>
        <taxon>Allosphingosinicella</taxon>
    </lineage>
</organism>
<dbReference type="GO" id="GO:0004081">
    <property type="term" value="F:bis(5'-nucleosyl)-tetraphosphatase (asymmetrical) activity"/>
    <property type="evidence" value="ECO:0007669"/>
    <property type="project" value="TreeGrafter"/>
</dbReference>
<dbReference type="InterPro" id="IPR015797">
    <property type="entry name" value="NUDIX_hydrolase-like_dom_sf"/>
</dbReference>
<dbReference type="PANTHER" id="PTHR21340">
    <property type="entry name" value="DIADENOSINE 5,5-P1,P4-TETRAPHOSPHATE PYROPHOSPHOHYDROLASE MUTT"/>
    <property type="match status" value="1"/>
</dbReference>
<dbReference type="PROSITE" id="PS51462">
    <property type="entry name" value="NUDIX"/>
    <property type="match status" value="1"/>
</dbReference>
<dbReference type="Proteomes" id="UP000321249">
    <property type="component" value="Unassembled WGS sequence"/>
</dbReference>
<dbReference type="OrthoDB" id="954553at2"/>
<accession>A0A5C6TWH2</accession>
<evidence type="ECO:0000256" key="2">
    <source>
        <dbReference type="ARBA" id="ARBA00022801"/>
    </source>
</evidence>
<dbReference type="InterPro" id="IPR051325">
    <property type="entry name" value="Nudix_hydrolase_domain"/>
</dbReference>
<sequence>MSAMSAGIMLWRRREAGVELLLAHFGGPLWAHRDEGAWAIPKGAVEPGETPAAAALREFAEELGTVPAGTPVPLGRIRQAGGKWVEAFALEGDLDTATVVSNRFDLEWPPRSGRIQSFPEIDRAAWLDLATARAKILPSQRRLVDLLDAHVAGSTTGSDDFRSTTR</sequence>
<evidence type="ECO:0000256" key="1">
    <source>
        <dbReference type="ARBA" id="ARBA00001946"/>
    </source>
</evidence>
<dbReference type="GO" id="GO:0006167">
    <property type="term" value="P:AMP biosynthetic process"/>
    <property type="evidence" value="ECO:0007669"/>
    <property type="project" value="TreeGrafter"/>
</dbReference>
<dbReference type="EMBL" id="VOQQ01000001">
    <property type="protein sequence ID" value="TXC64520.1"/>
    <property type="molecule type" value="Genomic_DNA"/>
</dbReference>
<keyword evidence="6" id="KW-1185">Reference proteome</keyword>
<gene>
    <name evidence="5" type="ORF">FRZ32_13170</name>
</gene>
<dbReference type="PRINTS" id="PR00502">
    <property type="entry name" value="NUDIXFAMILY"/>
</dbReference>
<keyword evidence="2 3" id="KW-0378">Hydrolase</keyword>
<dbReference type="InterPro" id="IPR020084">
    <property type="entry name" value="NUDIX_hydrolase_CS"/>
</dbReference>
<dbReference type="RefSeq" id="WP_147043943.1">
    <property type="nucleotide sequence ID" value="NZ_BAABIR010000001.1"/>
</dbReference>
<dbReference type="Gene3D" id="3.90.79.10">
    <property type="entry name" value="Nucleoside Triphosphate Pyrophosphohydrolase"/>
    <property type="match status" value="1"/>
</dbReference>
<dbReference type="SUPFAM" id="SSF55811">
    <property type="entry name" value="Nudix"/>
    <property type="match status" value="1"/>
</dbReference>
<comment type="caution">
    <text evidence="5">The sequence shown here is derived from an EMBL/GenBank/DDBJ whole genome shotgun (WGS) entry which is preliminary data.</text>
</comment>
<dbReference type="GO" id="GO:0006754">
    <property type="term" value="P:ATP biosynthetic process"/>
    <property type="evidence" value="ECO:0007669"/>
    <property type="project" value="TreeGrafter"/>
</dbReference>
<dbReference type="InterPro" id="IPR020476">
    <property type="entry name" value="Nudix_hydrolase"/>
</dbReference>
<dbReference type="CDD" id="cd04662">
    <property type="entry name" value="NUDIX_Hydrolase"/>
    <property type="match status" value="1"/>
</dbReference>
<feature type="domain" description="Nudix hydrolase" evidence="4">
    <location>
        <begin position="11"/>
        <end position="150"/>
    </location>
</feature>
<evidence type="ECO:0000313" key="6">
    <source>
        <dbReference type="Proteomes" id="UP000321249"/>
    </source>
</evidence>
<comment type="similarity">
    <text evidence="3">Belongs to the Nudix hydrolase family.</text>
</comment>
<proteinExistence type="inferred from homology"/>
<dbReference type="InterPro" id="IPR000086">
    <property type="entry name" value="NUDIX_hydrolase_dom"/>
</dbReference>
<dbReference type="PROSITE" id="PS00893">
    <property type="entry name" value="NUDIX_BOX"/>
    <property type="match status" value="1"/>
</dbReference>
<dbReference type="Pfam" id="PF00293">
    <property type="entry name" value="NUDIX"/>
    <property type="match status" value="1"/>
</dbReference>